<keyword evidence="4" id="KW-0560">Oxidoreductase</keyword>
<gene>
    <name evidence="6" type="ORF">JI435_050760</name>
</gene>
<dbReference type="PANTHER" id="PTHR43872:SF1">
    <property type="entry name" value="MONOOXYGENASE, PUTATIVE (AFU_ORTHOLOGUE AFUA_8G02570)-RELATED"/>
    <property type="match status" value="1"/>
</dbReference>
<keyword evidence="3" id="KW-0274">FAD</keyword>
<dbReference type="GO" id="GO:0004499">
    <property type="term" value="F:N,N-dimethylaniline monooxygenase activity"/>
    <property type="evidence" value="ECO:0007669"/>
    <property type="project" value="InterPro"/>
</dbReference>
<comment type="cofactor">
    <cofactor evidence="1">
        <name>FAD</name>
        <dbReference type="ChEBI" id="CHEBI:57692"/>
    </cofactor>
</comment>
<organism evidence="6 7">
    <name type="scientific">Phaeosphaeria nodorum (strain SN15 / ATCC MYA-4574 / FGSC 10173)</name>
    <name type="common">Glume blotch fungus</name>
    <name type="synonym">Parastagonospora nodorum</name>
    <dbReference type="NCBI Taxonomy" id="321614"/>
    <lineage>
        <taxon>Eukaryota</taxon>
        <taxon>Fungi</taxon>
        <taxon>Dikarya</taxon>
        <taxon>Ascomycota</taxon>
        <taxon>Pezizomycotina</taxon>
        <taxon>Dothideomycetes</taxon>
        <taxon>Pleosporomycetidae</taxon>
        <taxon>Pleosporales</taxon>
        <taxon>Pleosporineae</taxon>
        <taxon>Phaeosphaeriaceae</taxon>
        <taxon>Parastagonospora</taxon>
    </lineage>
</organism>
<dbReference type="GO" id="GO:0050661">
    <property type="term" value="F:NADP binding"/>
    <property type="evidence" value="ECO:0007669"/>
    <property type="project" value="InterPro"/>
</dbReference>
<dbReference type="GO" id="GO:0050660">
    <property type="term" value="F:flavin adenine dinucleotide binding"/>
    <property type="evidence" value="ECO:0007669"/>
    <property type="project" value="InterPro"/>
</dbReference>
<dbReference type="InterPro" id="IPR051820">
    <property type="entry name" value="FAD-binding_MO"/>
</dbReference>
<evidence type="ECO:0000256" key="4">
    <source>
        <dbReference type="ARBA" id="ARBA00023002"/>
    </source>
</evidence>
<dbReference type="Proteomes" id="UP000663193">
    <property type="component" value="Chromosome 13"/>
</dbReference>
<reference evidence="7" key="1">
    <citation type="journal article" date="2021" name="BMC Genomics">
        <title>Chromosome-level genome assembly and manually-curated proteome of model necrotroph Parastagonospora nodorum Sn15 reveals a genome-wide trove of candidate effector homologs, and redundancy of virulence-related functions within an accessory chromosome.</title>
        <authorList>
            <person name="Bertazzoni S."/>
            <person name="Jones D.A.B."/>
            <person name="Phan H.T."/>
            <person name="Tan K.-C."/>
            <person name="Hane J.K."/>
        </authorList>
    </citation>
    <scope>NUCLEOTIDE SEQUENCE [LARGE SCALE GENOMIC DNA]</scope>
    <source>
        <strain evidence="7">SN15 / ATCC MYA-4574 / FGSC 10173)</strain>
    </source>
</reference>
<evidence type="ECO:0000256" key="5">
    <source>
        <dbReference type="ARBA" id="ARBA00023033"/>
    </source>
</evidence>
<dbReference type="AlphaFoldDB" id="A0A7U2FB87"/>
<evidence type="ECO:0000256" key="1">
    <source>
        <dbReference type="ARBA" id="ARBA00001974"/>
    </source>
</evidence>
<evidence type="ECO:0000313" key="6">
    <source>
        <dbReference type="EMBL" id="QRD02102.1"/>
    </source>
</evidence>
<evidence type="ECO:0000256" key="2">
    <source>
        <dbReference type="ARBA" id="ARBA00022630"/>
    </source>
</evidence>
<accession>A0A7U2FB87</accession>
<evidence type="ECO:0000313" key="7">
    <source>
        <dbReference type="Proteomes" id="UP000663193"/>
    </source>
</evidence>
<dbReference type="VEuPathDB" id="FungiDB:JI435_050760"/>
<keyword evidence="7" id="KW-1185">Reference proteome</keyword>
<proteinExistence type="predicted"/>
<dbReference type="SUPFAM" id="SSF51905">
    <property type="entry name" value="FAD/NAD(P)-binding domain"/>
    <property type="match status" value="1"/>
</dbReference>
<keyword evidence="2" id="KW-0285">Flavoprotein</keyword>
<dbReference type="InterPro" id="IPR036188">
    <property type="entry name" value="FAD/NAD-bd_sf"/>
</dbReference>
<protein>
    <recommendedName>
        <fullName evidence="8">FAD/NAD(P)-binding domain-containing protein</fullName>
    </recommendedName>
</protein>
<dbReference type="EMBL" id="CP069035">
    <property type="protein sequence ID" value="QRD02102.1"/>
    <property type="molecule type" value="Genomic_DNA"/>
</dbReference>
<dbReference type="InterPro" id="IPR020946">
    <property type="entry name" value="Flavin_mOase-like"/>
</dbReference>
<dbReference type="OrthoDB" id="66881at2759"/>
<keyword evidence="5" id="KW-0503">Monooxygenase</keyword>
<dbReference type="Pfam" id="PF00743">
    <property type="entry name" value="FMO-like"/>
    <property type="match status" value="1"/>
</dbReference>
<evidence type="ECO:0000256" key="3">
    <source>
        <dbReference type="ARBA" id="ARBA00022827"/>
    </source>
</evidence>
<dbReference type="Gene3D" id="3.50.50.60">
    <property type="entry name" value="FAD/NAD(P)-binding domain"/>
    <property type="match status" value="2"/>
</dbReference>
<name>A0A7U2FB87_PHANO</name>
<evidence type="ECO:0008006" key="8">
    <source>
        <dbReference type="Google" id="ProtNLM"/>
    </source>
</evidence>
<dbReference type="PANTHER" id="PTHR43872">
    <property type="entry name" value="MONOOXYGENASE, PUTATIVE (AFU_ORTHOLOGUE AFUA_8G02570)-RELATED"/>
    <property type="match status" value="1"/>
</dbReference>
<sequence>MRSSAHKTPISRLLYTMSASANGFMAPNNTFDVLVVGGGISGINSAYRISTLLPNSSFAILEARHEIGGTWSQFNYPGVRSDSDLHTFGFSFNPWKSSNSIAEGQNIMSYLKSTVRKFDLEEYIRFGQKVQAADWREEEQKWRLEVDVTEDGETRRAIYWTKWLICGTGYYSYQKPADARIPGLQDFQGEVAHPQFWPKEMECKDKKIVVIGSGATAITLMPALINQGAASVTQLQRSPSYIMAVPQTKPGDAGWFQRLIPTWLMMKWTRFVHVLMPVLFYQFCIRFPTRASNMLRSEARKQLPDDFPVDPNLKPGYNPWQQRLCYCPDGDYFKCFESGRAKIVTDTIKHITKTGIELDSGETLDADIIITATGLRMQLFGAMDISINGKPIDLSNQYFWRFAMLTSVPNFGNIMGYWNHSWTLGSDISVKLFIRIIKNMNQSGYTNVIPEMSEKDAARPDALASPLSSTYVKEASVWLPKCKDGGPWSPRPNYFFDRWRAERADLNDGLKYRTVST</sequence>